<evidence type="ECO:0000313" key="4">
    <source>
        <dbReference type="Proteomes" id="UP001190700"/>
    </source>
</evidence>
<organism evidence="3 4">
    <name type="scientific">Cymbomonas tetramitiformis</name>
    <dbReference type="NCBI Taxonomy" id="36881"/>
    <lineage>
        <taxon>Eukaryota</taxon>
        <taxon>Viridiplantae</taxon>
        <taxon>Chlorophyta</taxon>
        <taxon>Pyramimonadophyceae</taxon>
        <taxon>Pyramimonadales</taxon>
        <taxon>Pyramimonadaceae</taxon>
        <taxon>Cymbomonas</taxon>
    </lineage>
</organism>
<keyword evidence="4" id="KW-1185">Reference proteome</keyword>
<proteinExistence type="predicted"/>
<keyword evidence="2" id="KW-1133">Transmembrane helix</keyword>
<name>A0AAE0GDY9_9CHLO</name>
<dbReference type="Proteomes" id="UP001190700">
    <property type="component" value="Unassembled WGS sequence"/>
</dbReference>
<feature type="region of interest" description="Disordered" evidence="1">
    <location>
        <begin position="150"/>
        <end position="174"/>
    </location>
</feature>
<gene>
    <name evidence="3" type="ORF">CYMTET_15616</name>
</gene>
<dbReference type="EMBL" id="LGRX02006624">
    <property type="protein sequence ID" value="KAK3276298.1"/>
    <property type="molecule type" value="Genomic_DNA"/>
</dbReference>
<comment type="caution">
    <text evidence="3">The sequence shown here is derived from an EMBL/GenBank/DDBJ whole genome shotgun (WGS) entry which is preliminary data.</text>
</comment>
<keyword evidence="2" id="KW-0812">Transmembrane</keyword>
<evidence type="ECO:0000256" key="2">
    <source>
        <dbReference type="SAM" id="Phobius"/>
    </source>
</evidence>
<evidence type="ECO:0000313" key="3">
    <source>
        <dbReference type="EMBL" id="KAK3276298.1"/>
    </source>
</evidence>
<protein>
    <submittedName>
        <fullName evidence="3">Uncharacterized protein</fullName>
    </submittedName>
</protein>
<accession>A0AAE0GDY9</accession>
<feature type="transmembrane region" description="Helical" evidence="2">
    <location>
        <begin position="12"/>
        <end position="34"/>
    </location>
</feature>
<keyword evidence="2" id="KW-0472">Membrane</keyword>
<feature type="compositionally biased region" description="Low complexity" evidence="1">
    <location>
        <begin position="60"/>
        <end position="83"/>
    </location>
</feature>
<dbReference type="AlphaFoldDB" id="A0AAE0GDY9"/>
<evidence type="ECO:0000256" key="1">
    <source>
        <dbReference type="SAM" id="MobiDB-lite"/>
    </source>
</evidence>
<feature type="region of interest" description="Disordered" evidence="1">
    <location>
        <begin position="57"/>
        <end position="83"/>
    </location>
</feature>
<sequence>MVKATLGNQFRPVAASIGFSGVLLVVFIHVYLYFRFRDKPMSNEQVAPHIWGDLSVTEKTTSPHQSSSSEPSHTSNSGASTSYSSALDKSASLVFPHSGPSVDSITPVEIYAAQLDTNNEDVELAGSILRGLSSTETESPALMEAIKQQRELRGKAPALRADTPPEPIHNSWME</sequence>
<reference evidence="3 4" key="1">
    <citation type="journal article" date="2015" name="Genome Biol. Evol.">
        <title>Comparative Genomics of a Bacterivorous Green Alga Reveals Evolutionary Causalities and Consequences of Phago-Mixotrophic Mode of Nutrition.</title>
        <authorList>
            <person name="Burns J.A."/>
            <person name="Paasch A."/>
            <person name="Narechania A."/>
            <person name="Kim E."/>
        </authorList>
    </citation>
    <scope>NUCLEOTIDE SEQUENCE [LARGE SCALE GENOMIC DNA]</scope>
    <source>
        <strain evidence="3 4">PLY_AMNH</strain>
    </source>
</reference>